<feature type="domain" description="DUF4179" evidence="2">
    <location>
        <begin position="81"/>
        <end position="167"/>
    </location>
</feature>
<dbReference type="Proteomes" id="UP000321555">
    <property type="component" value="Chromosome"/>
</dbReference>
<keyword evidence="1" id="KW-1133">Transmembrane helix</keyword>
<reference evidence="4" key="1">
    <citation type="submission" date="2019-08" db="EMBL/GenBank/DDBJ databases">
        <authorList>
            <person name="Zheng X."/>
        </authorList>
    </citation>
    <scope>NUCLEOTIDE SEQUENCE [LARGE SCALE GENOMIC DNA]</scope>
    <source>
        <strain evidence="4">FJAT-25496</strain>
    </source>
</reference>
<accession>A0A5B8Z5E2</accession>
<feature type="transmembrane region" description="Helical" evidence="1">
    <location>
        <begin position="88"/>
        <end position="105"/>
    </location>
</feature>
<organism evidence="3 4">
    <name type="scientific">Cytobacillus dafuensis</name>
    <name type="common">Bacillus dafuensis</name>
    <dbReference type="NCBI Taxonomy" id="1742359"/>
    <lineage>
        <taxon>Bacteria</taxon>
        <taxon>Bacillati</taxon>
        <taxon>Bacillota</taxon>
        <taxon>Bacilli</taxon>
        <taxon>Bacillales</taxon>
        <taxon>Bacillaceae</taxon>
        <taxon>Cytobacillus</taxon>
    </lineage>
</organism>
<dbReference type="Gene3D" id="2.60.40.1630">
    <property type="entry name" value="bacillus anthracis domain"/>
    <property type="match status" value="1"/>
</dbReference>
<protein>
    <submittedName>
        <fullName evidence="3">DUF4179 domain-containing protein</fullName>
    </submittedName>
</protein>
<dbReference type="Pfam" id="PF13786">
    <property type="entry name" value="DUF4179"/>
    <property type="match status" value="1"/>
</dbReference>
<evidence type="ECO:0000259" key="2">
    <source>
        <dbReference type="Pfam" id="PF13786"/>
    </source>
</evidence>
<dbReference type="AlphaFoldDB" id="A0A5B8Z5E2"/>
<gene>
    <name evidence="3" type="ORF">FSZ17_04400</name>
</gene>
<sequence>MKCPTADKLSQFVDNLLVEQEQSDINTHLKSCNECMRIVEAFKDEQQFLRETLQIPTLPDHFDSLVLDQLEPYKQKAVRRKRTPWKRIMLSAAVVVVAIGLSAALNPSFAQWIGGLFSTEQVDEGLRMAKDAGLVQRVNQEVTNNGITFKVEDVITDSSRVALSYQIINADGDFQDTEIDLDVSQDNITAFDQNGKRIESMGMGWSEGSDYGLIEFSLREQPTVEAMTVKFNFDELNGVKGNWKLEIPINLKEARQFTTTLPLNDKNSSRHGVNINMTEMRFSPSSSEFLYETAFTEEEHAKVKDEVQKLEAKFGEEKVTGAESLTNYGTAIAYHIENEEGKAIYRNYAAHTQSSGTLQSSGSDMEQLGQIAWNDSFIPQKDKQKLTFVLDGVYKTVPSDFSIKIKPKELKKNPVSFEYEGNFITIKEAKKDNEYSLKKSLMPIEKETSVVIEMEGGREATASELGDWVLVDDKGKTYSTYGGGSILNEKDKNGRYKTSINLKSYDLEEIPEELTLHLLSVTRYDEVKDKWKVPLY</sequence>
<proteinExistence type="predicted"/>
<keyword evidence="1" id="KW-0472">Membrane</keyword>
<dbReference type="InterPro" id="IPR025436">
    <property type="entry name" value="DUF4179"/>
</dbReference>
<name>A0A5B8Z5E2_CYTDA</name>
<evidence type="ECO:0000313" key="3">
    <source>
        <dbReference type="EMBL" id="QED46576.1"/>
    </source>
</evidence>
<dbReference type="STRING" id="1742359.GCA_001439625_04617"/>
<dbReference type="KEGG" id="bda:FSZ17_04400"/>
<keyword evidence="1" id="KW-0812">Transmembrane</keyword>
<keyword evidence="4" id="KW-1185">Reference proteome</keyword>
<dbReference type="EMBL" id="CP042593">
    <property type="protein sequence ID" value="QED46576.1"/>
    <property type="molecule type" value="Genomic_DNA"/>
</dbReference>
<evidence type="ECO:0000313" key="4">
    <source>
        <dbReference type="Proteomes" id="UP000321555"/>
    </source>
</evidence>
<dbReference type="OrthoDB" id="2473268at2"/>
<evidence type="ECO:0000256" key="1">
    <source>
        <dbReference type="SAM" id="Phobius"/>
    </source>
</evidence>
<dbReference type="RefSeq" id="WP_057775858.1">
    <property type="nucleotide sequence ID" value="NZ_CP042593.1"/>
</dbReference>